<dbReference type="Pfam" id="PF01488">
    <property type="entry name" value="Shikimate_DH"/>
    <property type="match status" value="1"/>
</dbReference>
<comment type="function">
    <text evidence="8">Involved in the biosynthesis of the chorismate, which leads to the biosynthesis of aromatic amino acids. Catalyzes the reversible NADPH linked reduction of 3-dehydroshikimate (DHSA) to yield shikimate (SA).</text>
</comment>
<feature type="binding site" evidence="8">
    <location>
        <position position="242"/>
    </location>
    <ligand>
        <name>NADP(+)</name>
        <dbReference type="ChEBI" id="CHEBI:58349"/>
    </ligand>
</feature>
<dbReference type="SUPFAM" id="SSF53223">
    <property type="entry name" value="Aminoacid dehydrogenase-like, N-terminal domain"/>
    <property type="match status" value="1"/>
</dbReference>
<evidence type="ECO:0000256" key="2">
    <source>
        <dbReference type="ARBA" id="ARBA00012962"/>
    </source>
</evidence>
<comment type="caution">
    <text evidence="8">Lacks conserved residue(s) required for the propagation of feature annotation.</text>
</comment>
<dbReference type="InterPro" id="IPR022893">
    <property type="entry name" value="Shikimate_DH_fam"/>
</dbReference>
<dbReference type="Gene3D" id="3.40.50.720">
    <property type="entry name" value="NAD(P)-binding Rossmann-like Domain"/>
    <property type="match status" value="1"/>
</dbReference>
<dbReference type="NCBIfam" id="TIGR00507">
    <property type="entry name" value="aroE"/>
    <property type="match status" value="1"/>
</dbReference>
<evidence type="ECO:0000313" key="12">
    <source>
        <dbReference type="EMBL" id="MBM7851867.1"/>
    </source>
</evidence>
<feature type="binding site" evidence="8">
    <location>
        <begin position="17"/>
        <end position="19"/>
    </location>
    <ligand>
        <name>shikimate</name>
        <dbReference type="ChEBI" id="CHEBI:36208"/>
    </ligand>
</feature>
<dbReference type="PANTHER" id="PTHR21089:SF1">
    <property type="entry name" value="BIFUNCTIONAL 3-DEHYDROQUINATE DEHYDRATASE_SHIKIMATE DEHYDROGENASE, CHLOROPLASTIC"/>
    <property type="match status" value="1"/>
</dbReference>
<dbReference type="Pfam" id="PF08501">
    <property type="entry name" value="Shikimate_dh_N"/>
    <property type="match status" value="1"/>
</dbReference>
<protein>
    <recommendedName>
        <fullName evidence="2 8">Shikimate dehydrogenase (NADP(+))</fullName>
        <shortName evidence="8">SDH</shortName>
        <ecNumber evidence="2 8">1.1.1.25</ecNumber>
    </recommendedName>
</protein>
<feature type="binding site" evidence="8">
    <location>
        <position position="219"/>
    </location>
    <ligand>
        <name>NADP(+)</name>
        <dbReference type="ChEBI" id="CHEBI:58349"/>
    </ligand>
</feature>
<evidence type="ECO:0000256" key="4">
    <source>
        <dbReference type="ARBA" id="ARBA00022857"/>
    </source>
</evidence>
<keyword evidence="3 8" id="KW-0028">Amino-acid biosynthesis</keyword>
<feature type="binding site" evidence="8">
    <location>
        <position position="221"/>
    </location>
    <ligand>
        <name>shikimate</name>
        <dbReference type="ChEBI" id="CHEBI:36208"/>
    </ligand>
</feature>
<reference evidence="12 13" key="1">
    <citation type="submission" date="2021-01" db="EMBL/GenBank/DDBJ databases">
        <title>Genomic Encyclopedia of Type Strains, Phase IV (KMG-IV): sequencing the most valuable type-strain genomes for metagenomic binning, comparative biology and taxonomic classification.</title>
        <authorList>
            <person name="Goeker M."/>
        </authorList>
    </citation>
    <scope>NUCLEOTIDE SEQUENCE [LARGE SCALE GENOMIC DNA]</scope>
    <source>
        <strain evidence="12 13">DSM 6130</strain>
    </source>
</reference>
<evidence type="ECO:0000256" key="6">
    <source>
        <dbReference type="ARBA" id="ARBA00023141"/>
    </source>
</evidence>
<evidence type="ECO:0000256" key="5">
    <source>
        <dbReference type="ARBA" id="ARBA00023002"/>
    </source>
</evidence>
<keyword evidence="6 8" id="KW-0057">Aromatic amino acid biosynthesis</keyword>
<evidence type="ECO:0000259" key="10">
    <source>
        <dbReference type="Pfam" id="PF08501"/>
    </source>
</evidence>
<dbReference type="InterPro" id="IPR036291">
    <property type="entry name" value="NAD(P)-bd_dom_sf"/>
</dbReference>
<comment type="caution">
    <text evidence="12">The sequence shown here is derived from an EMBL/GenBank/DDBJ whole genome shotgun (WGS) entry which is preliminary data.</text>
</comment>
<name>A0ABS2T6R4_9HYPH</name>
<dbReference type="RefSeq" id="WP_204950250.1">
    <property type="nucleotide sequence ID" value="NZ_BSFF01000001.1"/>
</dbReference>
<dbReference type="NCBIfam" id="NF001312">
    <property type="entry name" value="PRK00258.1-4"/>
    <property type="match status" value="1"/>
</dbReference>
<keyword evidence="13" id="KW-1185">Reference proteome</keyword>
<evidence type="ECO:0000259" key="11">
    <source>
        <dbReference type="Pfam" id="PF18317"/>
    </source>
</evidence>
<dbReference type="HAMAP" id="MF_00222">
    <property type="entry name" value="Shikimate_DH_AroE"/>
    <property type="match status" value="1"/>
</dbReference>
<keyword evidence="4 8" id="KW-0521">NADP</keyword>
<dbReference type="InterPro" id="IPR006151">
    <property type="entry name" value="Shikm_DH/Glu-tRNA_Rdtase"/>
</dbReference>
<comment type="subunit">
    <text evidence="8">Homodimer.</text>
</comment>
<feature type="domain" description="SDH C-terminal" evidence="11">
    <location>
        <begin position="242"/>
        <end position="264"/>
    </location>
</feature>
<gene>
    <name evidence="8" type="primary">aroE</name>
    <name evidence="12" type="ORF">JOD31_002092</name>
</gene>
<evidence type="ECO:0000256" key="1">
    <source>
        <dbReference type="ARBA" id="ARBA00004871"/>
    </source>
</evidence>
<proteinExistence type="inferred from homology"/>
<evidence type="ECO:0000256" key="3">
    <source>
        <dbReference type="ARBA" id="ARBA00022605"/>
    </source>
</evidence>
<feature type="domain" description="Shikimate dehydrogenase substrate binding N-terminal" evidence="10">
    <location>
        <begin position="9"/>
        <end position="91"/>
    </location>
</feature>
<dbReference type="GO" id="GO:0004764">
    <property type="term" value="F:shikimate 3-dehydrogenase (NADP+) activity"/>
    <property type="evidence" value="ECO:0007669"/>
    <property type="project" value="UniProtKB-EC"/>
</dbReference>
<dbReference type="InterPro" id="IPR011342">
    <property type="entry name" value="Shikimate_DH"/>
</dbReference>
<feature type="binding site" evidence="8">
    <location>
        <begin position="130"/>
        <end position="134"/>
    </location>
    <ligand>
        <name>NADP(+)</name>
        <dbReference type="ChEBI" id="CHEBI:58349"/>
    </ligand>
</feature>
<dbReference type="Proteomes" id="UP000758856">
    <property type="component" value="Unassembled WGS sequence"/>
</dbReference>
<dbReference type="EC" id="1.1.1.25" evidence="2 8"/>
<dbReference type="Gene3D" id="3.40.50.10860">
    <property type="entry name" value="Leucine Dehydrogenase, chain A, domain 1"/>
    <property type="match status" value="1"/>
</dbReference>
<dbReference type="EMBL" id="JAFBCY010000002">
    <property type="protein sequence ID" value="MBM7851867.1"/>
    <property type="molecule type" value="Genomic_DNA"/>
</dbReference>
<dbReference type="CDD" id="cd01065">
    <property type="entry name" value="NAD_bind_Shikimate_DH"/>
    <property type="match status" value="1"/>
</dbReference>
<evidence type="ECO:0000313" key="13">
    <source>
        <dbReference type="Proteomes" id="UP000758856"/>
    </source>
</evidence>
<feature type="domain" description="Quinate/shikimate 5-dehydrogenase/glutamyl-tRNA reductase" evidence="9">
    <location>
        <begin position="124"/>
        <end position="194"/>
    </location>
</feature>
<dbReference type="InterPro" id="IPR013708">
    <property type="entry name" value="Shikimate_DH-bd_N"/>
</dbReference>
<evidence type="ECO:0000256" key="8">
    <source>
        <dbReference type="HAMAP-Rule" id="MF_00222"/>
    </source>
</evidence>
<keyword evidence="5 8" id="KW-0560">Oxidoreductase</keyword>
<dbReference type="PANTHER" id="PTHR21089">
    <property type="entry name" value="SHIKIMATE DEHYDROGENASE"/>
    <property type="match status" value="1"/>
</dbReference>
<evidence type="ECO:0000259" key="9">
    <source>
        <dbReference type="Pfam" id="PF01488"/>
    </source>
</evidence>
<accession>A0ABS2T6R4</accession>
<feature type="binding site" evidence="8">
    <location>
        <position position="64"/>
    </location>
    <ligand>
        <name>shikimate</name>
        <dbReference type="ChEBI" id="CHEBI:36208"/>
    </ligand>
</feature>
<feature type="binding site" evidence="8">
    <location>
        <begin position="154"/>
        <end position="159"/>
    </location>
    <ligand>
        <name>NADP(+)</name>
        <dbReference type="ChEBI" id="CHEBI:58349"/>
    </ligand>
</feature>
<dbReference type="Pfam" id="PF18317">
    <property type="entry name" value="SDH_C"/>
    <property type="match status" value="1"/>
</dbReference>
<comment type="pathway">
    <text evidence="1 8">Metabolic intermediate biosynthesis; chorismate biosynthesis; chorismate from D-erythrose 4-phosphate and phosphoenolpyruvate: step 4/7.</text>
</comment>
<dbReference type="InterPro" id="IPR046346">
    <property type="entry name" value="Aminoacid_DH-like_N_sf"/>
</dbReference>
<feature type="binding site" evidence="8">
    <location>
        <position position="104"/>
    </location>
    <ligand>
        <name>shikimate</name>
        <dbReference type="ChEBI" id="CHEBI:36208"/>
    </ligand>
</feature>
<evidence type="ECO:0000256" key="7">
    <source>
        <dbReference type="ARBA" id="ARBA00049442"/>
    </source>
</evidence>
<dbReference type="InterPro" id="IPR041121">
    <property type="entry name" value="SDH_C"/>
</dbReference>
<feature type="binding site" evidence="8">
    <location>
        <position position="249"/>
    </location>
    <ligand>
        <name>shikimate</name>
        <dbReference type="ChEBI" id="CHEBI:36208"/>
    </ligand>
</feature>
<organism evidence="12 13">
    <name type="scientific">Methylopila capsulata</name>
    <dbReference type="NCBI Taxonomy" id="61654"/>
    <lineage>
        <taxon>Bacteria</taxon>
        <taxon>Pseudomonadati</taxon>
        <taxon>Pseudomonadota</taxon>
        <taxon>Alphaproteobacteria</taxon>
        <taxon>Hyphomicrobiales</taxon>
        <taxon>Methylopilaceae</taxon>
        <taxon>Methylopila</taxon>
    </lineage>
</organism>
<feature type="binding site" evidence="8">
    <location>
        <position position="89"/>
    </location>
    <ligand>
        <name>shikimate</name>
        <dbReference type="ChEBI" id="CHEBI:36208"/>
    </ligand>
</feature>
<dbReference type="SUPFAM" id="SSF51735">
    <property type="entry name" value="NAD(P)-binding Rossmann-fold domains"/>
    <property type="match status" value="1"/>
</dbReference>
<comment type="catalytic activity">
    <reaction evidence="7 8">
        <text>shikimate + NADP(+) = 3-dehydroshikimate + NADPH + H(+)</text>
        <dbReference type="Rhea" id="RHEA:17737"/>
        <dbReference type="ChEBI" id="CHEBI:15378"/>
        <dbReference type="ChEBI" id="CHEBI:16630"/>
        <dbReference type="ChEBI" id="CHEBI:36208"/>
        <dbReference type="ChEBI" id="CHEBI:57783"/>
        <dbReference type="ChEBI" id="CHEBI:58349"/>
        <dbReference type="EC" id="1.1.1.25"/>
    </reaction>
</comment>
<comment type="similarity">
    <text evidence="8">Belongs to the shikimate dehydrogenase family.</text>
</comment>
<sequence length="285" mass="30225">MSTEPRACVLGWPVRQSRSPMIHGHWLKIYGLLGSYEHAEVPPEDFEAFVRAFAENGFVGGNVTAPHKEAAFALLDHAEPSAAALGAANTLWFADDRLHGANTDGFGFLANLDDRAPGWEGGRKVALVLGAGGASRAVAHALAGRGFERVAVVNRTVERAETVAALAGAAGVACGYDELWRWLALADVVVNATSLGMAGKGALDVHLGEMRDEAVVTDLVYVPLETPFLAAAKAQGNRTVDGLGMLLHQAVPGFERWFGVRPEVTPELRALVIDDILRGQDGGRS</sequence>
<feature type="active site" description="Proton acceptor" evidence="8">
    <location>
        <position position="68"/>
    </location>
</feature>